<gene>
    <name evidence="3" type="ORF">SAMN05421810_102830</name>
</gene>
<dbReference type="Gene3D" id="1.10.287.70">
    <property type="match status" value="1"/>
</dbReference>
<accession>A0A1I5R0N6</accession>
<keyword evidence="1" id="KW-1133">Transmembrane helix</keyword>
<feature type="domain" description="Potassium channel" evidence="2">
    <location>
        <begin position="99"/>
        <end position="156"/>
    </location>
</feature>
<name>A0A1I5R0N6_9PSEU</name>
<dbReference type="Pfam" id="PF07885">
    <property type="entry name" value="Ion_trans_2"/>
    <property type="match status" value="1"/>
</dbReference>
<dbReference type="Proteomes" id="UP000198727">
    <property type="component" value="Unassembled WGS sequence"/>
</dbReference>
<feature type="transmembrane region" description="Helical" evidence="1">
    <location>
        <begin position="102"/>
        <end position="120"/>
    </location>
</feature>
<reference evidence="4" key="1">
    <citation type="submission" date="2016-10" db="EMBL/GenBank/DDBJ databases">
        <authorList>
            <person name="Varghese N."/>
            <person name="Submissions S."/>
        </authorList>
    </citation>
    <scope>NUCLEOTIDE SEQUENCE [LARGE SCALE GENOMIC DNA]</scope>
    <source>
        <strain evidence="4">CGMCC 4.5579</strain>
    </source>
</reference>
<feature type="transmembrane region" description="Helical" evidence="1">
    <location>
        <begin position="132"/>
        <end position="153"/>
    </location>
</feature>
<dbReference type="InterPro" id="IPR013099">
    <property type="entry name" value="K_chnl_dom"/>
</dbReference>
<evidence type="ECO:0000256" key="1">
    <source>
        <dbReference type="SAM" id="Phobius"/>
    </source>
</evidence>
<dbReference type="SUPFAM" id="SSF81324">
    <property type="entry name" value="Voltage-gated potassium channels"/>
    <property type="match status" value="1"/>
</dbReference>
<dbReference type="STRING" id="587909.SAMN05421810_102830"/>
<organism evidence="3 4">
    <name type="scientific">Amycolatopsis arida</name>
    <dbReference type="NCBI Taxonomy" id="587909"/>
    <lineage>
        <taxon>Bacteria</taxon>
        <taxon>Bacillati</taxon>
        <taxon>Actinomycetota</taxon>
        <taxon>Actinomycetes</taxon>
        <taxon>Pseudonocardiales</taxon>
        <taxon>Pseudonocardiaceae</taxon>
        <taxon>Amycolatopsis</taxon>
    </lineage>
</organism>
<keyword evidence="1" id="KW-0812">Transmembrane</keyword>
<evidence type="ECO:0000313" key="3">
    <source>
        <dbReference type="EMBL" id="SFP52053.1"/>
    </source>
</evidence>
<keyword evidence="4" id="KW-1185">Reference proteome</keyword>
<keyword evidence="1" id="KW-0472">Membrane</keyword>
<proteinExistence type="predicted"/>
<dbReference type="EMBL" id="FOWW01000002">
    <property type="protein sequence ID" value="SFP52053.1"/>
    <property type="molecule type" value="Genomic_DNA"/>
</dbReference>
<protein>
    <submittedName>
        <fullName evidence="3">Ion channel</fullName>
    </submittedName>
</protein>
<dbReference type="AlphaFoldDB" id="A0A1I5R0N6"/>
<evidence type="ECO:0000313" key="4">
    <source>
        <dbReference type="Proteomes" id="UP000198727"/>
    </source>
</evidence>
<evidence type="ECO:0000259" key="2">
    <source>
        <dbReference type="Pfam" id="PF07885"/>
    </source>
</evidence>
<dbReference type="RefSeq" id="WP_208325835.1">
    <property type="nucleotide sequence ID" value="NZ_FOWW01000002.1"/>
</dbReference>
<sequence length="351" mass="37377">MELLTWAGLALMAFVVVEAAVTVLHPDAEGLVASGVRRGSWWLATGIGARWPRTRRHLLGLAGPVLVTVTFVSWIALLVLGLAVAAWPLMSEFTAIPALEPLTFADAVYFAGGTVTVLGYGDVTPVSTAAKLLSLAGAAAGFTMFTGMATYVIEVVNGVGARNRFTLALHDDTRTGGGATLVADCLAEGGVDQVRDRCREWAGHLRAVEEIVHRYPLVAFTYRSYRTEYDPEPALRHVAEGAVAALLAAGYRPALRPAAEALASALTRVQCTIADRYLPADVHRRLAEPEPGADDRAAAARIDRMVSVSLGEPGPSSAGESAAEVVFRSHVFLAGLHRWSRMGVASHEWVE</sequence>
<feature type="transmembrane region" description="Helical" evidence="1">
    <location>
        <begin position="65"/>
        <end position="90"/>
    </location>
</feature>